<feature type="domain" description="Regulator of ribonuclease activity B" evidence="2">
    <location>
        <begin position="145"/>
        <end position="239"/>
    </location>
</feature>
<organism evidence="3 4">
    <name type="scientific">Sphingobium amiense</name>
    <dbReference type="NCBI Taxonomy" id="135719"/>
    <lineage>
        <taxon>Bacteria</taxon>
        <taxon>Pseudomonadati</taxon>
        <taxon>Pseudomonadota</taxon>
        <taxon>Alphaproteobacteria</taxon>
        <taxon>Sphingomonadales</taxon>
        <taxon>Sphingomonadaceae</taxon>
        <taxon>Sphingobium</taxon>
    </lineage>
</organism>
<proteinExistence type="predicted"/>
<sequence length="243" mass="28039">MSDNWNFYALLVDDEPASIFVDLGVTKETQIADFPIMAYLRVRMNNPRPDGLSSQDEYDSLISLEKDVAEAAERTGKYLYVGRNTSSGNRDFYFYSQNELIGNFFGKAMKNWPSYEYQTGCRRDKEWSTYWRFLYPSPEDFRRIGNRDVVDHLLKQGDHIDEPRTIDHFALFPSREARNIFVKHLAAKGYAVIGEADATNGEFQVTFDRIDRPDQIDDVTIDLFRAARDSGGEYDGWGCTIVN</sequence>
<evidence type="ECO:0000259" key="2">
    <source>
        <dbReference type="Pfam" id="PF06877"/>
    </source>
</evidence>
<feature type="domain" description="DUF695" evidence="1">
    <location>
        <begin position="3"/>
        <end position="135"/>
    </location>
</feature>
<dbReference type="KEGG" id="sami:SAMIE_1003120"/>
<dbReference type="InterPro" id="IPR009671">
    <property type="entry name" value="RraB_dom"/>
</dbReference>
<dbReference type="Gene3D" id="3.30.70.970">
    <property type="entry name" value="RraB-like"/>
    <property type="match status" value="1"/>
</dbReference>
<protein>
    <submittedName>
        <fullName evidence="3">DUF695 domain-containing protein</fullName>
    </submittedName>
</protein>
<evidence type="ECO:0000313" key="3">
    <source>
        <dbReference type="EMBL" id="BBD96811.1"/>
    </source>
</evidence>
<dbReference type="AlphaFoldDB" id="A0A494VY83"/>
<dbReference type="Proteomes" id="UP000279959">
    <property type="component" value="Chromosome"/>
</dbReference>
<evidence type="ECO:0000313" key="4">
    <source>
        <dbReference type="Proteomes" id="UP000279959"/>
    </source>
</evidence>
<dbReference type="InterPro" id="IPR016097">
    <property type="entry name" value="DUF695"/>
</dbReference>
<dbReference type="SUPFAM" id="SSF89946">
    <property type="entry name" value="Hypothetical protein VC0424"/>
    <property type="match status" value="1"/>
</dbReference>
<name>A0A494VY83_9SPHN</name>
<dbReference type="EMBL" id="AP018664">
    <property type="protein sequence ID" value="BBD96811.1"/>
    <property type="molecule type" value="Genomic_DNA"/>
</dbReference>
<keyword evidence="4" id="KW-1185">Reference proteome</keyword>
<accession>A0A494VY83</accession>
<dbReference type="Pfam" id="PF06877">
    <property type="entry name" value="RraB"/>
    <property type="match status" value="1"/>
</dbReference>
<dbReference type="RefSeq" id="WP_083952405.1">
    <property type="nucleotide sequence ID" value="NZ_AP018664.1"/>
</dbReference>
<dbReference type="Pfam" id="PF05117">
    <property type="entry name" value="DUF695"/>
    <property type="match status" value="1"/>
</dbReference>
<evidence type="ECO:0000259" key="1">
    <source>
        <dbReference type="Pfam" id="PF05117"/>
    </source>
</evidence>
<reference evidence="3 4" key="1">
    <citation type="submission" date="2018-05" db="EMBL/GenBank/DDBJ databases">
        <title>Complete Genome Sequence of the Nonylphenol-Degrading Bacterium Sphingobium amiense DSM 16289T.</title>
        <authorList>
            <person name="Ootsuka M."/>
            <person name="Nishizawa T."/>
            <person name="Ohta H."/>
        </authorList>
    </citation>
    <scope>NUCLEOTIDE SEQUENCE [LARGE SCALE GENOMIC DNA]</scope>
    <source>
        <strain evidence="3 4">DSM 16289</strain>
    </source>
</reference>
<dbReference type="InterPro" id="IPR036701">
    <property type="entry name" value="RraB-like_sf"/>
</dbReference>
<gene>
    <name evidence="3" type="ORF">SAMIE_1003120</name>
</gene>